<evidence type="ECO:0000256" key="1">
    <source>
        <dbReference type="SAM" id="MobiDB-lite"/>
    </source>
</evidence>
<feature type="non-terminal residue" evidence="2">
    <location>
        <position position="79"/>
    </location>
</feature>
<reference evidence="2 3" key="1">
    <citation type="submission" date="2016-04" db="EMBL/GenBank/DDBJ databases">
        <title>Genome analyses suggest a sexual origin of heterokaryosis in a supposedly ancient asexual fungus.</title>
        <authorList>
            <person name="Ropars J."/>
            <person name="Sedzielewska K."/>
            <person name="Noel J."/>
            <person name="Charron P."/>
            <person name="Farinelli L."/>
            <person name="Marton T."/>
            <person name="Kruger M."/>
            <person name="Pelin A."/>
            <person name="Brachmann A."/>
            <person name="Corradi N."/>
        </authorList>
    </citation>
    <scope>NUCLEOTIDE SEQUENCE [LARGE SCALE GENOMIC DNA]</scope>
    <source>
        <strain evidence="2 3">C2</strain>
    </source>
</reference>
<sequence>MSSQDYDIESQNDEVESQNGDIESQDDDSESQDDNQDDDQDNDIECKYCGEKCIFDNWQINRGLFLTIILPKFSAEGKT</sequence>
<feature type="compositionally biased region" description="Acidic residues" evidence="1">
    <location>
        <begin position="23"/>
        <end position="43"/>
    </location>
</feature>
<organism evidence="2 3">
    <name type="scientific">Rhizophagus irregularis</name>
    <dbReference type="NCBI Taxonomy" id="588596"/>
    <lineage>
        <taxon>Eukaryota</taxon>
        <taxon>Fungi</taxon>
        <taxon>Fungi incertae sedis</taxon>
        <taxon>Mucoromycota</taxon>
        <taxon>Glomeromycotina</taxon>
        <taxon>Glomeromycetes</taxon>
        <taxon>Glomerales</taxon>
        <taxon>Glomeraceae</taxon>
        <taxon>Rhizophagus</taxon>
    </lineage>
</organism>
<proteinExistence type="predicted"/>
<evidence type="ECO:0000313" key="3">
    <source>
        <dbReference type="Proteomes" id="UP000233469"/>
    </source>
</evidence>
<gene>
    <name evidence="2" type="ORF">RhiirC2_804542</name>
</gene>
<feature type="region of interest" description="Disordered" evidence="1">
    <location>
        <begin position="1"/>
        <end position="43"/>
    </location>
</feature>
<accession>A0A2N1KYN2</accession>
<reference evidence="2 3" key="2">
    <citation type="submission" date="2017-10" db="EMBL/GenBank/DDBJ databases">
        <title>Extensive intraspecific genome diversity in a model arbuscular mycorrhizal fungus.</title>
        <authorList>
            <person name="Chen E.C.H."/>
            <person name="Morin E."/>
            <person name="Baudet D."/>
            <person name="Noel J."/>
            <person name="Ndikumana S."/>
            <person name="Charron P."/>
            <person name="St-Onge C."/>
            <person name="Giorgi J."/>
            <person name="Grigoriev I.V."/>
            <person name="Roux C."/>
            <person name="Martin F.M."/>
            <person name="Corradi N."/>
        </authorList>
    </citation>
    <scope>NUCLEOTIDE SEQUENCE [LARGE SCALE GENOMIC DNA]</scope>
    <source>
        <strain evidence="2 3">C2</strain>
    </source>
</reference>
<dbReference type="AlphaFoldDB" id="A0A2N1KYN2"/>
<name>A0A2N1KYN2_9GLOM</name>
<evidence type="ECO:0000313" key="2">
    <source>
        <dbReference type="EMBL" id="PKK42253.1"/>
    </source>
</evidence>
<dbReference type="EMBL" id="LLXL01009569">
    <property type="protein sequence ID" value="PKK42253.1"/>
    <property type="molecule type" value="Genomic_DNA"/>
</dbReference>
<dbReference type="Proteomes" id="UP000233469">
    <property type="component" value="Unassembled WGS sequence"/>
</dbReference>
<feature type="compositionally biased region" description="Acidic residues" evidence="1">
    <location>
        <begin position="1"/>
        <end position="16"/>
    </location>
</feature>
<comment type="caution">
    <text evidence="2">The sequence shown here is derived from an EMBL/GenBank/DDBJ whole genome shotgun (WGS) entry which is preliminary data.</text>
</comment>
<protein>
    <submittedName>
        <fullName evidence="2">Uncharacterized protein</fullName>
    </submittedName>
</protein>